<feature type="transmembrane region" description="Helical" evidence="1">
    <location>
        <begin position="6"/>
        <end position="35"/>
    </location>
</feature>
<protein>
    <submittedName>
        <fullName evidence="2">Uncharacterized protein</fullName>
    </submittedName>
</protein>
<keyword evidence="1" id="KW-0472">Membrane</keyword>
<dbReference type="RefSeq" id="WP_311339506.1">
    <property type="nucleotide sequence ID" value="NZ_JAVRHS010000001.1"/>
</dbReference>
<feature type="transmembrane region" description="Helical" evidence="1">
    <location>
        <begin position="55"/>
        <end position="76"/>
    </location>
</feature>
<gene>
    <name evidence="2" type="ORF">RM533_01985</name>
</gene>
<evidence type="ECO:0000313" key="3">
    <source>
        <dbReference type="Proteomes" id="UP001259803"/>
    </source>
</evidence>
<reference evidence="2 3" key="1">
    <citation type="submission" date="2023-09" db="EMBL/GenBank/DDBJ databases">
        <authorList>
            <person name="Rey-Velasco X."/>
        </authorList>
    </citation>
    <scope>NUCLEOTIDE SEQUENCE [LARGE SCALE GENOMIC DNA]</scope>
    <source>
        <strain evidence="2 3">F390</strain>
    </source>
</reference>
<organism evidence="2 3">
    <name type="scientific">Croceicoccus esteveae</name>
    <dbReference type="NCBI Taxonomy" id="3075597"/>
    <lineage>
        <taxon>Bacteria</taxon>
        <taxon>Pseudomonadati</taxon>
        <taxon>Pseudomonadota</taxon>
        <taxon>Alphaproteobacteria</taxon>
        <taxon>Sphingomonadales</taxon>
        <taxon>Erythrobacteraceae</taxon>
        <taxon>Croceicoccus</taxon>
    </lineage>
</organism>
<keyword evidence="3" id="KW-1185">Reference proteome</keyword>
<dbReference type="EMBL" id="JAVRHS010000001">
    <property type="protein sequence ID" value="MDT0574950.1"/>
    <property type="molecule type" value="Genomic_DNA"/>
</dbReference>
<comment type="caution">
    <text evidence="2">The sequence shown here is derived from an EMBL/GenBank/DDBJ whole genome shotgun (WGS) entry which is preliminary data.</text>
</comment>
<evidence type="ECO:0000256" key="1">
    <source>
        <dbReference type="SAM" id="Phobius"/>
    </source>
</evidence>
<name>A0ABU2ZEX9_9SPHN</name>
<proteinExistence type="predicted"/>
<dbReference type="Proteomes" id="UP001259803">
    <property type="component" value="Unassembled WGS sequence"/>
</dbReference>
<keyword evidence="1" id="KW-1133">Transmembrane helix</keyword>
<sequence>MPLWFFPALIGLLGAVSLMAGVWLLLHLPAVVALFSGKADLVRGRARRTASKGAVWTALIIFNGGWIACIIIWILVIGGDANQMVDAAA</sequence>
<accession>A0ABU2ZEX9</accession>
<keyword evidence="1" id="KW-0812">Transmembrane</keyword>
<evidence type="ECO:0000313" key="2">
    <source>
        <dbReference type="EMBL" id="MDT0574950.1"/>
    </source>
</evidence>